<protein>
    <submittedName>
        <fullName evidence="7">Polyadenylate-binding protein RBP45B isoform X2</fullName>
    </submittedName>
</protein>
<dbReference type="GeneID" id="101502174"/>
<gene>
    <name evidence="7" type="primary">LOC101502174</name>
</gene>
<evidence type="ECO:0000313" key="6">
    <source>
        <dbReference type="Proteomes" id="UP000087171"/>
    </source>
</evidence>
<dbReference type="Pfam" id="PF00076">
    <property type="entry name" value="RRM_1"/>
    <property type="match status" value="3"/>
</dbReference>
<feature type="domain" description="RRM" evidence="5">
    <location>
        <begin position="265"/>
        <end position="310"/>
    </location>
</feature>
<dbReference type="PANTHER" id="PTHR47640:SF48">
    <property type="entry name" value="POLYADENYLATE-BINDING PROTEIN RBP45B"/>
    <property type="match status" value="1"/>
</dbReference>
<feature type="compositionally biased region" description="Pro residues" evidence="4">
    <location>
        <begin position="24"/>
        <end position="34"/>
    </location>
</feature>
<feature type="compositionally biased region" description="Low complexity" evidence="4">
    <location>
        <begin position="14"/>
        <end position="23"/>
    </location>
</feature>
<dbReference type="RefSeq" id="XP_012573405.1">
    <property type="nucleotide sequence ID" value="XM_012717951.2"/>
</dbReference>
<dbReference type="GO" id="GO:0003729">
    <property type="term" value="F:mRNA binding"/>
    <property type="evidence" value="ECO:0007669"/>
    <property type="project" value="InterPro"/>
</dbReference>
<dbReference type="Gene3D" id="3.30.70.330">
    <property type="match status" value="3"/>
</dbReference>
<feature type="region of interest" description="Disordered" evidence="4">
    <location>
        <begin position="1"/>
        <end position="62"/>
    </location>
</feature>
<evidence type="ECO:0000256" key="1">
    <source>
        <dbReference type="ARBA" id="ARBA00022664"/>
    </source>
</evidence>
<accession>A0A1S3EC45</accession>
<dbReference type="InterPro" id="IPR035979">
    <property type="entry name" value="RBD_domain_sf"/>
</dbReference>
<dbReference type="PROSITE" id="PS50102">
    <property type="entry name" value="RRM"/>
    <property type="match status" value="3"/>
</dbReference>
<dbReference type="AlphaFoldDB" id="A0A1S3EC45"/>
<evidence type="ECO:0000256" key="2">
    <source>
        <dbReference type="ARBA" id="ARBA00022884"/>
    </source>
</evidence>
<dbReference type="InterPro" id="IPR012677">
    <property type="entry name" value="Nucleotide-bd_a/b_plait_sf"/>
</dbReference>
<dbReference type="InterPro" id="IPR050825">
    <property type="entry name" value="RBM42_RBP45_47-like"/>
</dbReference>
<feature type="compositionally biased region" description="Low complexity" evidence="4">
    <location>
        <begin position="50"/>
        <end position="61"/>
    </location>
</feature>
<dbReference type="SUPFAM" id="SSF54928">
    <property type="entry name" value="RNA-binding domain, RBD"/>
    <property type="match status" value="2"/>
</dbReference>
<evidence type="ECO:0000256" key="3">
    <source>
        <dbReference type="PROSITE-ProRule" id="PRU00176"/>
    </source>
</evidence>
<reference evidence="6" key="1">
    <citation type="journal article" date="2013" name="Nat. Biotechnol.">
        <title>Draft genome sequence of chickpea (Cicer arietinum) provides a resource for trait improvement.</title>
        <authorList>
            <person name="Varshney R.K."/>
            <person name="Song C."/>
            <person name="Saxena R.K."/>
            <person name="Azam S."/>
            <person name="Yu S."/>
            <person name="Sharpe A.G."/>
            <person name="Cannon S."/>
            <person name="Baek J."/>
            <person name="Rosen B.D."/>
            <person name="Tar'an B."/>
            <person name="Millan T."/>
            <person name="Zhang X."/>
            <person name="Ramsay L.D."/>
            <person name="Iwata A."/>
            <person name="Wang Y."/>
            <person name="Nelson W."/>
            <person name="Farmer A.D."/>
            <person name="Gaur P.M."/>
            <person name="Soderlund C."/>
            <person name="Penmetsa R.V."/>
            <person name="Xu C."/>
            <person name="Bharti A.K."/>
            <person name="He W."/>
            <person name="Winter P."/>
            <person name="Zhao S."/>
            <person name="Hane J.K."/>
            <person name="Carrasquilla-Garcia N."/>
            <person name="Condie J.A."/>
            <person name="Upadhyaya H.D."/>
            <person name="Luo M.C."/>
            <person name="Thudi M."/>
            <person name="Gowda C.L."/>
            <person name="Singh N.P."/>
            <person name="Lichtenzveig J."/>
            <person name="Gali K.K."/>
            <person name="Rubio J."/>
            <person name="Nadarajan N."/>
            <person name="Dolezel J."/>
            <person name="Bansal K.C."/>
            <person name="Xu X."/>
            <person name="Edwards D."/>
            <person name="Zhang G."/>
            <person name="Kahl G."/>
            <person name="Gil J."/>
            <person name="Singh K.B."/>
            <person name="Datta S.K."/>
            <person name="Jackson S.A."/>
            <person name="Wang J."/>
            <person name="Cook D.R."/>
        </authorList>
    </citation>
    <scope>NUCLEOTIDE SEQUENCE [LARGE SCALE GENOMIC DNA]</scope>
    <source>
        <strain evidence="6">cv. CDC Frontier</strain>
    </source>
</reference>
<dbReference type="SMART" id="SM00360">
    <property type="entry name" value="RRM"/>
    <property type="match status" value="3"/>
</dbReference>
<name>A0A1S3EC45_CICAR</name>
<dbReference type="InterPro" id="IPR000504">
    <property type="entry name" value="RRM_dom"/>
</dbReference>
<dbReference type="CDD" id="cd12344">
    <property type="entry name" value="RRM1_SECp43_like"/>
    <property type="match status" value="1"/>
</dbReference>
<keyword evidence="1" id="KW-0507">mRNA processing</keyword>
<reference evidence="7" key="2">
    <citation type="submission" date="2025-08" db="UniProtKB">
        <authorList>
            <consortium name="RefSeq"/>
        </authorList>
    </citation>
    <scope>IDENTIFICATION</scope>
    <source>
        <tissue evidence="7">Etiolated seedlings</tissue>
    </source>
</reference>
<evidence type="ECO:0000256" key="4">
    <source>
        <dbReference type="SAM" id="MobiDB-lite"/>
    </source>
</evidence>
<sequence length="310" mass="34836">MMQPGPGIPPPTMPQQYQQQPYMMMPPQPQPHTQPPQMWAPSAQPPPQSLPQQQQAQPTSADEVRTLWIGDLQYWMDENYLYTCFSHTGEVGSIKVIRNKQTNQSEGYGFIEFTSRAGAERVLQTFNGTIMPNGGQNFRLNWATFSSGERRHDDSPDYTIFVGDLATDVTDYHLTEVFRTRYSSVKGAKVVIDRLTGRTKGYGFVRFADEGEQMRAMTEMQGVLCSTRPMRIGPASNKNLNTQSSKASYQNPQGGAQNENDPNNTTIFVGNLDPNVTDDHLRQVFGQYGELVHVKIPAGKRCGFVQFADR</sequence>
<keyword evidence="2 3" id="KW-0694">RNA-binding</keyword>
<evidence type="ECO:0000313" key="7">
    <source>
        <dbReference type="RefSeq" id="XP_012573405.1"/>
    </source>
</evidence>
<proteinExistence type="predicted"/>
<feature type="domain" description="RRM" evidence="5">
    <location>
        <begin position="65"/>
        <end position="145"/>
    </location>
</feature>
<feature type="domain" description="RRM" evidence="5">
    <location>
        <begin position="158"/>
        <end position="237"/>
    </location>
</feature>
<dbReference type="Proteomes" id="UP000087171">
    <property type="component" value="Chromosome Ca7"/>
</dbReference>
<dbReference type="FunFam" id="3.30.70.330:FF:000650">
    <property type="entry name" value="Polyadenylate-binding protein RBP45"/>
    <property type="match status" value="1"/>
</dbReference>
<organism evidence="6 7">
    <name type="scientific">Cicer arietinum</name>
    <name type="common">Chickpea</name>
    <name type="synonym">Garbanzo</name>
    <dbReference type="NCBI Taxonomy" id="3827"/>
    <lineage>
        <taxon>Eukaryota</taxon>
        <taxon>Viridiplantae</taxon>
        <taxon>Streptophyta</taxon>
        <taxon>Embryophyta</taxon>
        <taxon>Tracheophyta</taxon>
        <taxon>Spermatophyta</taxon>
        <taxon>Magnoliopsida</taxon>
        <taxon>eudicotyledons</taxon>
        <taxon>Gunneridae</taxon>
        <taxon>Pentapetalae</taxon>
        <taxon>rosids</taxon>
        <taxon>fabids</taxon>
        <taxon>Fabales</taxon>
        <taxon>Fabaceae</taxon>
        <taxon>Papilionoideae</taxon>
        <taxon>50 kb inversion clade</taxon>
        <taxon>NPAAA clade</taxon>
        <taxon>Hologalegina</taxon>
        <taxon>IRL clade</taxon>
        <taxon>Cicereae</taxon>
        <taxon>Cicer</taxon>
    </lineage>
</organism>
<evidence type="ECO:0000259" key="5">
    <source>
        <dbReference type="PROSITE" id="PS50102"/>
    </source>
</evidence>
<dbReference type="FunFam" id="3.30.70.330:FF:000236">
    <property type="entry name" value="Polyadenylate-binding protein RBP45C"/>
    <property type="match status" value="1"/>
</dbReference>
<feature type="region of interest" description="Disordered" evidence="4">
    <location>
        <begin position="232"/>
        <end position="266"/>
    </location>
</feature>
<dbReference type="PANTHER" id="PTHR47640">
    <property type="entry name" value="TRNA SELENOCYSTEINE 1-ASSOCIATED PROTEIN 1-RELATED-RELATED"/>
    <property type="match status" value="1"/>
</dbReference>
<dbReference type="OrthoDB" id="446113at2759"/>
<feature type="compositionally biased region" description="Pro residues" evidence="4">
    <location>
        <begin position="1"/>
        <end position="13"/>
    </location>
</feature>
<dbReference type="CDD" id="cd12345">
    <property type="entry name" value="RRM2_SECp43_like"/>
    <property type="match status" value="1"/>
</dbReference>
<keyword evidence="6" id="KW-1185">Reference proteome</keyword>
<dbReference type="GO" id="GO:0006397">
    <property type="term" value="P:mRNA processing"/>
    <property type="evidence" value="ECO:0007669"/>
    <property type="project" value="UniProtKB-KW"/>
</dbReference>
<dbReference type="GO" id="GO:0005829">
    <property type="term" value="C:cytosol"/>
    <property type="evidence" value="ECO:0007669"/>
    <property type="project" value="TreeGrafter"/>
</dbReference>
<feature type="compositionally biased region" description="Polar residues" evidence="4">
    <location>
        <begin position="236"/>
        <end position="266"/>
    </location>
</feature>